<comment type="caution">
    <text evidence="1">The sequence shown here is derived from an EMBL/GenBank/DDBJ whole genome shotgun (WGS) entry which is preliminary data.</text>
</comment>
<dbReference type="EMBL" id="DAAXRP010000005">
    <property type="protein sequence ID" value="HAG2281486.1"/>
    <property type="molecule type" value="Genomic_DNA"/>
</dbReference>
<dbReference type="AlphaFoldDB" id="A0A760BAS0"/>
<evidence type="ECO:0000313" key="1">
    <source>
        <dbReference type="EMBL" id="HAG2281486.1"/>
    </source>
</evidence>
<name>A0A760BAS0_SALER</name>
<reference evidence="1" key="1">
    <citation type="journal article" date="2018" name="Genome Biol.">
        <title>SKESA: strategic k-mer extension for scrupulous assemblies.</title>
        <authorList>
            <person name="Souvorov A."/>
            <person name="Agarwala R."/>
            <person name="Lipman D.J."/>
        </authorList>
    </citation>
    <scope>NUCLEOTIDE SEQUENCE</scope>
    <source>
        <strain evidence="1">MA.CK_94/00001630</strain>
    </source>
</reference>
<accession>A0A760BAS0</accession>
<organism evidence="1">
    <name type="scientific">Salmonella enterica</name>
    <name type="common">Salmonella choleraesuis</name>
    <dbReference type="NCBI Taxonomy" id="28901"/>
    <lineage>
        <taxon>Bacteria</taxon>
        <taxon>Pseudomonadati</taxon>
        <taxon>Pseudomonadota</taxon>
        <taxon>Gammaproteobacteria</taxon>
        <taxon>Enterobacterales</taxon>
        <taxon>Enterobacteriaceae</taxon>
        <taxon>Salmonella</taxon>
    </lineage>
</organism>
<gene>
    <name evidence="1" type="ORF">G8W61_001745</name>
</gene>
<dbReference type="Pfam" id="PF11140">
    <property type="entry name" value="DUF2913"/>
    <property type="match status" value="1"/>
</dbReference>
<sequence length="214" mass="24393">MNKDSSYNNIGIGHLAWCALVALGIQRHDRLVTTEAQENIFLIRWLADARKQKRFPRNLTEHIDWLLAQGRRLGVRARLNQKLHYLWLISSGDLHNMPDLLRLTYAIEMAKAGGWQYDLVDEKKMAAGMSRFQNMNSFCLERTAIEKGFDSNGKLIAPLHIRVFGQVENLLALLDCLGLKLDAIDSDLMCMTFLRGRGLVSNTISIPENRTIDI</sequence>
<proteinExistence type="predicted"/>
<reference evidence="1" key="2">
    <citation type="submission" date="2020-02" db="EMBL/GenBank/DDBJ databases">
        <authorList>
            <consortium name="NCBI Pathogen Detection Project"/>
        </authorList>
    </citation>
    <scope>NUCLEOTIDE SEQUENCE</scope>
    <source>
        <strain evidence="1">MA.CK_94/00001630</strain>
    </source>
</reference>
<dbReference type="InterPro" id="IPR021316">
    <property type="entry name" value="DUF2913"/>
</dbReference>
<protein>
    <submittedName>
        <fullName evidence="1">DUF2913 family protein</fullName>
    </submittedName>
</protein>